<dbReference type="Pfam" id="PF14534">
    <property type="entry name" value="DUF4440"/>
    <property type="match status" value="1"/>
</dbReference>
<accession>A0A5N3P5J0</accession>
<gene>
    <name evidence="2" type="ORF">FEZ63_20510</name>
</gene>
<dbReference type="OrthoDB" id="8018097at2"/>
<sequence length="135" mass="15551">MLSNREKDPDEVALAAVRETEKLRLAAIRANDTNVMEVILDEKFIYISARGQIFDKRTYITAVHSHGLTYSDDVDLTETGYRADGDLVILVGQMRGHARIEGEQDVYNHRNMRVWRKRGREWKLLAWQSSEMLGG</sequence>
<evidence type="ECO:0000313" key="2">
    <source>
        <dbReference type="EMBL" id="KAB0264994.1"/>
    </source>
</evidence>
<keyword evidence="3" id="KW-1185">Reference proteome</keyword>
<evidence type="ECO:0000259" key="1">
    <source>
        <dbReference type="Pfam" id="PF14534"/>
    </source>
</evidence>
<dbReference type="Gene3D" id="3.10.450.50">
    <property type="match status" value="1"/>
</dbReference>
<reference evidence="2 3" key="1">
    <citation type="journal article" date="2019" name="Microorganisms">
        <title>Genome Insights into the Novel Species Microvirga brassicacearum, a Rapeseed Endophyte with Biotechnological Potential.</title>
        <authorList>
            <person name="Jimenez-Gomez A."/>
            <person name="Saati-Santamaria Z."/>
            <person name="Igual J.M."/>
            <person name="Rivas R."/>
            <person name="Mateos P.F."/>
            <person name="Garcia-Fraile P."/>
        </authorList>
    </citation>
    <scope>NUCLEOTIDE SEQUENCE [LARGE SCALE GENOMIC DNA]</scope>
    <source>
        <strain evidence="2 3">CDVBN77</strain>
    </source>
</reference>
<proteinExistence type="predicted"/>
<name>A0A5N3P5J0_9HYPH</name>
<dbReference type="SUPFAM" id="SSF54427">
    <property type="entry name" value="NTF2-like"/>
    <property type="match status" value="1"/>
</dbReference>
<dbReference type="InterPro" id="IPR027843">
    <property type="entry name" value="DUF4440"/>
</dbReference>
<comment type="caution">
    <text evidence="2">The sequence shown here is derived from an EMBL/GenBank/DDBJ whole genome shotgun (WGS) entry which is preliminary data.</text>
</comment>
<dbReference type="Proteomes" id="UP000325684">
    <property type="component" value="Unassembled WGS sequence"/>
</dbReference>
<dbReference type="AlphaFoldDB" id="A0A5N3P5J0"/>
<protein>
    <submittedName>
        <fullName evidence="2">Nuclear transport factor 2 family protein</fullName>
    </submittedName>
</protein>
<evidence type="ECO:0000313" key="3">
    <source>
        <dbReference type="Proteomes" id="UP000325684"/>
    </source>
</evidence>
<feature type="domain" description="DUF4440" evidence="1">
    <location>
        <begin position="17"/>
        <end position="124"/>
    </location>
</feature>
<organism evidence="2 3">
    <name type="scientific">Microvirga brassicacearum</name>
    <dbReference type="NCBI Taxonomy" id="2580413"/>
    <lineage>
        <taxon>Bacteria</taxon>
        <taxon>Pseudomonadati</taxon>
        <taxon>Pseudomonadota</taxon>
        <taxon>Alphaproteobacteria</taxon>
        <taxon>Hyphomicrobiales</taxon>
        <taxon>Methylobacteriaceae</taxon>
        <taxon>Microvirga</taxon>
    </lineage>
</organism>
<dbReference type="InterPro" id="IPR032710">
    <property type="entry name" value="NTF2-like_dom_sf"/>
</dbReference>
<dbReference type="EMBL" id="VCMV01000050">
    <property type="protein sequence ID" value="KAB0264994.1"/>
    <property type="molecule type" value="Genomic_DNA"/>
</dbReference>
<dbReference type="RefSeq" id="WP_150947985.1">
    <property type="nucleotide sequence ID" value="NZ_VCMV01000050.1"/>
</dbReference>